<evidence type="ECO:0000256" key="5">
    <source>
        <dbReference type="ARBA" id="ARBA00022989"/>
    </source>
</evidence>
<dbReference type="InterPro" id="IPR032807">
    <property type="entry name" value="GNVR"/>
</dbReference>
<feature type="transmembrane region" description="Helical" evidence="7">
    <location>
        <begin position="20"/>
        <end position="46"/>
    </location>
</feature>
<evidence type="ECO:0000256" key="6">
    <source>
        <dbReference type="ARBA" id="ARBA00023136"/>
    </source>
</evidence>
<dbReference type="EMBL" id="JAGGKT010000034">
    <property type="protein sequence ID" value="MBP1934970.1"/>
    <property type="molecule type" value="Genomic_DNA"/>
</dbReference>
<keyword evidence="5 7" id="KW-1133">Transmembrane helix</keyword>
<comment type="subcellular location">
    <subcellularLocation>
        <location evidence="1">Cell membrane</location>
        <topology evidence="1">Multi-pass membrane protein</topology>
    </subcellularLocation>
</comment>
<reference evidence="10 11" key="1">
    <citation type="submission" date="2021-03" db="EMBL/GenBank/DDBJ databases">
        <title>Genomic Encyclopedia of Type Strains, Phase IV (KMG-IV): sequencing the most valuable type-strain genomes for metagenomic binning, comparative biology and taxonomic classification.</title>
        <authorList>
            <person name="Goeker M."/>
        </authorList>
    </citation>
    <scope>NUCLEOTIDE SEQUENCE [LARGE SCALE GENOMIC DNA]</scope>
    <source>
        <strain evidence="10 11">DSM 24738</strain>
    </source>
</reference>
<evidence type="ECO:0000259" key="9">
    <source>
        <dbReference type="Pfam" id="PF13807"/>
    </source>
</evidence>
<gene>
    <name evidence="10" type="ORF">J2Z37_004990</name>
</gene>
<sequence length="252" mass="27422">MEQETTIDLRELLEIIRKRIWIIALVTVLATVVSGIVSFFVLTPIYESSTQLLVNKSENKNDLMMPTANDIQTNLRLIDTYNVIIKSPRILEKAISNMGLDMTASQLGNKINVTAVRDSQVMSITVTDPDPLMAVKIANGIATTFQQEIKTIMSVDNVQILAEAKIAEKPSPVKPKPYLNMAIALVVGLMASVGIVFLLEYLDNTIKTEQDVEQILGLSVLGAIATIDYKSEDKLGTANAKSAAMGGKGIEA</sequence>
<keyword evidence="11" id="KW-1185">Reference proteome</keyword>
<evidence type="ECO:0000256" key="4">
    <source>
        <dbReference type="ARBA" id="ARBA00022692"/>
    </source>
</evidence>
<evidence type="ECO:0000256" key="3">
    <source>
        <dbReference type="ARBA" id="ARBA00022475"/>
    </source>
</evidence>
<keyword evidence="3" id="KW-1003">Cell membrane</keyword>
<keyword evidence="6 7" id="KW-0472">Membrane</keyword>
<keyword evidence="4 7" id="KW-0812">Transmembrane</keyword>
<proteinExistence type="inferred from homology"/>
<organism evidence="10 11">
    <name type="scientific">Ammoniphilus resinae</name>
    <dbReference type="NCBI Taxonomy" id="861532"/>
    <lineage>
        <taxon>Bacteria</taxon>
        <taxon>Bacillati</taxon>
        <taxon>Bacillota</taxon>
        <taxon>Bacilli</taxon>
        <taxon>Bacillales</taxon>
        <taxon>Paenibacillaceae</taxon>
        <taxon>Aneurinibacillus group</taxon>
        <taxon>Ammoniphilus</taxon>
    </lineage>
</organism>
<dbReference type="PANTHER" id="PTHR32309:SF13">
    <property type="entry name" value="FERRIC ENTEROBACTIN TRANSPORT PROTEIN FEPE"/>
    <property type="match status" value="1"/>
</dbReference>
<dbReference type="Pfam" id="PF13807">
    <property type="entry name" value="GNVR"/>
    <property type="match status" value="1"/>
</dbReference>
<evidence type="ECO:0000313" key="11">
    <source>
        <dbReference type="Proteomes" id="UP001519343"/>
    </source>
</evidence>
<dbReference type="InterPro" id="IPR050445">
    <property type="entry name" value="Bact_polysacc_biosynth/exp"/>
</dbReference>
<comment type="similarity">
    <text evidence="2">Belongs to the CpsC/CapA family.</text>
</comment>
<comment type="caution">
    <text evidence="10">The sequence shown here is derived from an EMBL/GenBank/DDBJ whole genome shotgun (WGS) entry which is preliminary data.</text>
</comment>
<dbReference type="RefSeq" id="WP_209812938.1">
    <property type="nucleotide sequence ID" value="NZ_JAGGKT010000034.1"/>
</dbReference>
<feature type="domain" description="Tyrosine-protein kinase G-rich" evidence="9">
    <location>
        <begin position="146"/>
        <end position="198"/>
    </location>
</feature>
<dbReference type="Pfam" id="PF02706">
    <property type="entry name" value="Wzz"/>
    <property type="match status" value="1"/>
</dbReference>
<protein>
    <submittedName>
        <fullName evidence="10">Capsular polysaccharide biosynthesis protein</fullName>
    </submittedName>
</protein>
<feature type="domain" description="Polysaccharide chain length determinant N-terminal" evidence="8">
    <location>
        <begin position="6"/>
        <end position="97"/>
    </location>
</feature>
<dbReference type="Proteomes" id="UP001519343">
    <property type="component" value="Unassembled WGS sequence"/>
</dbReference>
<name>A0ABS4GXG2_9BACL</name>
<dbReference type="PANTHER" id="PTHR32309">
    <property type="entry name" value="TYROSINE-PROTEIN KINASE"/>
    <property type="match status" value="1"/>
</dbReference>
<evidence type="ECO:0000256" key="7">
    <source>
        <dbReference type="SAM" id="Phobius"/>
    </source>
</evidence>
<evidence type="ECO:0000256" key="1">
    <source>
        <dbReference type="ARBA" id="ARBA00004651"/>
    </source>
</evidence>
<evidence type="ECO:0000313" key="10">
    <source>
        <dbReference type="EMBL" id="MBP1934970.1"/>
    </source>
</evidence>
<evidence type="ECO:0000259" key="8">
    <source>
        <dbReference type="Pfam" id="PF02706"/>
    </source>
</evidence>
<evidence type="ECO:0000256" key="2">
    <source>
        <dbReference type="ARBA" id="ARBA00006683"/>
    </source>
</evidence>
<accession>A0ABS4GXG2</accession>
<dbReference type="InterPro" id="IPR003856">
    <property type="entry name" value="LPS_length_determ_N"/>
</dbReference>
<feature type="transmembrane region" description="Helical" evidence="7">
    <location>
        <begin position="178"/>
        <end position="199"/>
    </location>
</feature>